<protein>
    <submittedName>
        <fullName evidence="2">Uncharacterized protein</fullName>
    </submittedName>
</protein>
<gene>
    <name evidence="2" type="ORF">NTEN_LOCUS6744</name>
</gene>
<dbReference type="EMBL" id="CADCXU010010220">
    <property type="protein sequence ID" value="CAB0000957.1"/>
    <property type="molecule type" value="Genomic_DNA"/>
</dbReference>
<organism evidence="2 3">
    <name type="scientific">Nesidiocoris tenuis</name>
    <dbReference type="NCBI Taxonomy" id="355587"/>
    <lineage>
        <taxon>Eukaryota</taxon>
        <taxon>Metazoa</taxon>
        <taxon>Ecdysozoa</taxon>
        <taxon>Arthropoda</taxon>
        <taxon>Hexapoda</taxon>
        <taxon>Insecta</taxon>
        <taxon>Pterygota</taxon>
        <taxon>Neoptera</taxon>
        <taxon>Paraneoptera</taxon>
        <taxon>Hemiptera</taxon>
        <taxon>Heteroptera</taxon>
        <taxon>Panheteroptera</taxon>
        <taxon>Cimicomorpha</taxon>
        <taxon>Miridae</taxon>
        <taxon>Dicyphina</taxon>
        <taxon>Nesidiocoris</taxon>
    </lineage>
</organism>
<dbReference type="AlphaFoldDB" id="A0A6H5GCB7"/>
<reference evidence="2 3" key="1">
    <citation type="submission" date="2020-02" db="EMBL/GenBank/DDBJ databases">
        <authorList>
            <person name="Ferguson B K."/>
        </authorList>
    </citation>
    <scope>NUCLEOTIDE SEQUENCE [LARGE SCALE GENOMIC DNA]</scope>
</reference>
<evidence type="ECO:0000313" key="3">
    <source>
        <dbReference type="Proteomes" id="UP000479000"/>
    </source>
</evidence>
<keyword evidence="1" id="KW-0472">Membrane</keyword>
<proteinExistence type="predicted"/>
<keyword evidence="1" id="KW-0812">Transmembrane</keyword>
<keyword evidence="1" id="KW-1133">Transmembrane helix</keyword>
<feature type="non-terminal residue" evidence="2">
    <location>
        <position position="96"/>
    </location>
</feature>
<accession>A0A6H5GCB7</accession>
<name>A0A6H5GCB7_9HEMI</name>
<evidence type="ECO:0000256" key="1">
    <source>
        <dbReference type="SAM" id="Phobius"/>
    </source>
</evidence>
<evidence type="ECO:0000313" key="2">
    <source>
        <dbReference type="EMBL" id="CAB0000957.1"/>
    </source>
</evidence>
<sequence>MNLELYKSKGKLFRIASTALHGVAAGHFWFAAVYDYTYVNIPISVSPIFSSYGRQLKFLTYWDVPLQRYMLSSVSIFEGPRYRRQFAVSSELLTLA</sequence>
<feature type="transmembrane region" description="Helical" evidence="1">
    <location>
        <begin position="12"/>
        <end position="34"/>
    </location>
</feature>
<dbReference type="Proteomes" id="UP000479000">
    <property type="component" value="Unassembled WGS sequence"/>
</dbReference>
<keyword evidence="3" id="KW-1185">Reference proteome</keyword>